<dbReference type="GO" id="GO:0006508">
    <property type="term" value="P:proteolysis"/>
    <property type="evidence" value="ECO:0007669"/>
    <property type="project" value="UniProtKB-UniRule"/>
</dbReference>
<comment type="cofactor">
    <cofactor evidence="2">
        <name>Zn(2+)</name>
        <dbReference type="ChEBI" id="CHEBI:29105"/>
    </cofactor>
    <text evidence="2">Binds 1 zinc ion per subunit.</text>
</comment>
<organism evidence="4 5">
    <name type="scientific">Leptospira ognonensis</name>
    <dbReference type="NCBI Taxonomy" id="2484945"/>
    <lineage>
        <taxon>Bacteria</taxon>
        <taxon>Pseudomonadati</taxon>
        <taxon>Spirochaetota</taxon>
        <taxon>Spirochaetia</taxon>
        <taxon>Leptospirales</taxon>
        <taxon>Leptospiraceae</taxon>
        <taxon>Leptospira</taxon>
    </lineage>
</organism>
<dbReference type="OrthoDB" id="9772308at2"/>
<dbReference type="RefSeq" id="WP_135623302.1">
    <property type="nucleotide sequence ID" value="NZ_RQGD01000022.1"/>
</dbReference>
<dbReference type="EMBL" id="RQGD01000022">
    <property type="protein sequence ID" value="TGL60379.1"/>
    <property type="molecule type" value="Genomic_DNA"/>
</dbReference>
<dbReference type="Gene3D" id="1.10.1370.30">
    <property type="match status" value="1"/>
</dbReference>
<dbReference type="PROSITE" id="PS52034">
    <property type="entry name" value="PEPTIDASE_M32"/>
    <property type="match status" value="1"/>
</dbReference>
<dbReference type="AlphaFoldDB" id="A0A4R9K2Z5"/>
<keyword evidence="1 4" id="KW-0121">Carboxypeptidase</keyword>
<keyword evidence="5" id="KW-1185">Reference proteome</keyword>
<dbReference type="Pfam" id="PF02074">
    <property type="entry name" value="Peptidase_M32"/>
    <property type="match status" value="1"/>
</dbReference>
<comment type="catalytic activity">
    <reaction evidence="1">
        <text>Release of a C-terminal amino acid with broad specificity, except for -Pro.</text>
        <dbReference type="EC" id="3.4.17.19"/>
    </reaction>
</comment>
<dbReference type="InterPro" id="IPR001333">
    <property type="entry name" value="Peptidase_M32_Taq"/>
</dbReference>
<keyword evidence="2" id="KW-0862">Zinc</keyword>
<keyword evidence="1" id="KW-0645">Protease</keyword>
<gene>
    <name evidence="4" type="ORF">EHQ58_07755</name>
</gene>
<evidence type="ECO:0000256" key="1">
    <source>
        <dbReference type="PIRNR" id="PIRNR006615"/>
    </source>
</evidence>
<reference evidence="4" key="1">
    <citation type="journal article" date="2019" name="PLoS Negl. Trop. Dis.">
        <title>Revisiting the worldwide diversity of Leptospira species in the environment.</title>
        <authorList>
            <person name="Vincent A.T."/>
            <person name="Schiettekatte O."/>
            <person name="Bourhy P."/>
            <person name="Veyrier F.J."/>
            <person name="Picardeau M."/>
        </authorList>
    </citation>
    <scope>NUCLEOTIDE SEQUENCE [LARGE SCALE GENOMIC DNA]</scope>
    <source>
        <strain evidence="4">201702476</strain>
    </source>
</reference>
<feature type="binding site" evidence="2">
    <location>
        <position position="295"/>
    </location>
    <ligand>
        <name>Zn(2+)</name>
        <dbReference type="ChEBI" id="CHEBI:29105"/>
        <note>catalytic</note>
    </ligand>
</feature>
<keyword evidence="1 2" id="KW-0479">Metal-binding</keyword>
<dbReference type="GO" id="GO:0004181">
    <property type="term" value="F:metallocarboxypeptidase activity"/>
    <property type="evidence" value="ECO:0007669"/>
    <property type="project" value="UniProtKB-UniRule"/>
</dbReference>
<dbReference type="Proteomes" id="UP000297693">
    <property type="component" value="Unassembled WGS sequence"/>
</dbReference>
<protein>
    <recommendedName>
        <fullName evidence="1">Metal-dependent carboxypeptidase</fullName>
        <ecNumber evidence="1">3.4.17.19</ecNumber>
    </recommendedName>
</protein>
<evidence type="ECO:0000313" key="5">
    <source>
        <dbReference type="Proteomes" id="UP000297693"/>
    </source>
</evidence>
<feature type="binding site" evidence="2">
    <location>
        <position position="264"/>
    </location>
    <ligand>
        <name>Zn(2+)</name>
        <dbReference type="ChEBI" id="CHEBI:29105"/>
        <note>catalytic</note>
    </ligand>
</feature>
<dbReference type="PANTHER" id="PTHR34217">
    <property type="entry name" value="METAL-DEPENDENT CARBOXYPEPTIDASE"/>
    <property type="match status" value="1"/>
</dbReference>
<comment type="function">
    <text evidence="1">Broad specificity carboxypetidase that releases amino acids sequentially from the C-terminus, including neutral, aromatic, polar and basic residues.</text>
</comment>
<feature type="binding site" evidence="2">
    <location>
        <position position="268"/>
    </location>
    <ligand>
        <name>Zn(2+)</name>
        <dbReference type="ChEBI" id="CHEBI:29105"/>
        <note>catalytic</note>
    </ligand>
</feature>
<dbReference type="PRINTS" id="PR00998">
    <property type="entry name" value="CRBOXYPTASET"/>
</dbReference>
<name>A0A4R9K2Z5_9LEPT</name>
<comment type="caution">
    <text evidence="4">The sequence shown here is derived from an EMBL/GenBank/DDBJ whole genome shotgun (WGS) entry which is preliminary data.</text>
</comment>
<dbReference type="GO" id="GO:0046872">
    <property type="term" value="F:metal ion binding"/>
    <property type="evidence" value="ECO:0007669"/>
    <property type="project" value="UniProtKB-KW"/>
</dbReference>
<keyword evidence="1" id="KW-0378">Hydrolase</keyword>
<evidence type="ECO:0000256" key="2">
    <source>
        <dbReference type="PIRSR" id="PIRSR006615-1"/>
    </source>
</evidence>
<comment type="similarity">
    <text evidence="1">Belongs to the peptidase M32 family.</text>
</comment>
<dbReference type="CDD" id="cd06460">
    <property type="entry name" value="M32_Taq"/>
    <property type="match status" value="1"/>
</dbReference>
<evidence type="ECO:0000256" key="3">
    <source>
        <dbReference type="PIRSR" id="PIRSR006615-2"/>
    </source>
</evidence>
<dbReference type="PANTHER" id="PTHR34217:SF1">
    <property type="entry name" value="CARBOXYPEPTIDASE 1"/>
    <property type="match status" value="1"/>
</dbReference>
<feature type="active site" description="Proton donor/acceptor" evidence="3">
    <location>
        <position position="265"/>
    </location>
</feature>
<sequence>MALPKAIEVYRQFYRRIKSFQDIASLLQWDSEVMMPKNGREYRSTQIADITQMVHDWSVSTEYKSSIANAKTEINSISSNEKQKWEREIFLVEEELEKAEKLPSDFVAELSQTTNLAHGVWAEAKKNQKFSDFAPMLEKIVELSKKQAELIGYKTEPYDVLLDGYEKGAKASEIDSLFKDLKKELVPIVESAPSFPSPFKNPVAIEKQEKLCKRLPPLLGLSYDTCRLDTSHHPFSTTLGKMDKRITTRYSESDPLSSIFGVLHETGHSLYESGLSMMEEWPSPLTEFCSLGIHESQSRLWENQVGRSRSFWEFIYPIMLSDFELSEQDLPFNDLYRSINSTQRSKIRVEADQITYNLHIILRFEIERDLINGKIKVNDLPGLWNAKVKEYLGLDVKNDAEGVLQDIHWSMGGFGYFPTYTLGNIFSSQLFSSFEKAHANYRSDFKTNGDFSALLNWLREEVHSKGRTLDVNQLIQSATLEEPNSKYLISYLKKKAQEVSNIK</sequence>
<dbReference type="PIRSF" id="PIRSF006615">
    <property type="entry name" value="Zn_crbxpep_Taq"/>
    <property type="match status" value="1"/>
</dbReference>
<accession>A0A4R9K2Z5</accession>
<evidence type="ECO:0000313" key="4">
    <source>
        <dbReference type="EMBL" id="TGL60379.1"/>
    </source>
</evidence>
<dbReference type="SUPFAM" id="SSF55486">
    <property type="entry name" value="Metalloproteases ('zincins'), catalytic domain"/>
    <property type="match status" value="1"/>
</dbReference>
<dbReference type="EC" id="3.4.17.19" evidence="1"/>
<keyword evidence="1" id="KW-0482">Metalloprotease</keyword>
<proteinExistence type="inferred from homology"/>